<name>A0A1F6VF86_9BACT</name>
<evidence type="ECO:0000313" key="2">
    <source>
        <dbReference type="Proteomes" id="UP000178235"/>
    </source>
</evidence>
<dbReference type="AlphaFoldDB" id="A0A1F6VF86"/>
<organism evidence="1 2">
    <name type="scientific">Candidatus Nomurabacteria bacterium RIFCSPHIGHO2_01_FULL_42_15</name>
    <dbReference type="NCBI Taxonomy" id="1801742"/>
    <lineage>
        <taxon>Bacteria</taxon>
        <taxon>Candidatus Nomuraibacteriota</taxon>
    </lineage>
</organism>
<protein>
    <recommendedName>
        <fullName evidence="3">YtxH domain-containing protein</fullName>
    </recommendedName>
</protein>
<evidence type="ECO:0000313" key="1">
    <source>
        <dbReference type="EMBL" id="OGI68254.1"/>
    </source>
</evidence>
<gene>
    <name evidence="1" type="ORF">A2738_02205</name>
</gene>
<dbReference type="Proteomes" id="UP000178235">
    <property type="component" value="Unassembled WGS sequence"/>
</dbReference>
<dbReference type="EMBL" id="MFTS01000004">
    <property type="protein sequence ID" value="OGI68254.1"/>
    <property type="molecule type" value="Genomic_DNA"/>
</dbReference>
<reference evidence="1 2" key="1">
    <citation type="journal article" date="2016" name="Nat. Commun.">
        <title>Thousands of microbial genomes shed light on interconnected biogeochemical processes in an aquifer system.</title>
        <authorList>
            <person name="Anantharaman K."/>
            <person name="Brown C.T."/>
            <person name="Hug L.A."/>
            <person name="Sharon I."/>
            <person name="Castelle C.J."/>
            <person name="Probst A.J."/>
            <person name="Thomas B.C."/>
            <person name="Singh A."/>
            <person name="Wilkins M.J."/>
            <person name="Karaoz U."/>
            <person name="Brodie E.L."/>
            <person name="Williams K.H."/>
            <person name="Hubbard S.S."/>
            <person name="Banfield J.F."/>
        </authorList>
    </citation>
    <scope>NUCLEOTIDE SEQUENCE [LARGE SCALE GENOMIC DNA]</scope>
</reference>
<comment type="caution">
    <text evidence="1">The sequence shown here is derived from an EMBL/GenBank/DDBJ whole genome shotgun (WGS) entry which is preliminary data.</text>
</comment>
<sequence length="128" mass="14181">MNMTKNKKISKGKIVALGAGAVALGAAAYYFLGPKGKEHQQSAQKWVVEAKKKIIKKIEKEKIVTKEAYEKIVDNVLHSYEVAGISLAEVVKSAKSLKDDWKHIAKETKTKAKNTVKNITTEVKKTKN</sequence>
<evidence type="ECO:0008006" key="3">
    <source>
        <dbReference type="Google" id="ProtNLM"/>
    </source>
</evidence>
<accession>A0A1F6VF86</accession>
<proteinExistence type="predicted"/>